<keyword evidence="2" id="KW-1185">Reference proteome</keyword>
<protein>
    <submittedName>
        <fullName evidence="1">Uncharacterized protein</fullName>
    </submittedName>
</protein>
<reference evidence="1 2" key="1">
    <citation type="submission" date="2017-10" db="EMBL/GenBank/DDBJ databases">
        <title>The draft genome sequence of Lewinella nigricans NBRC 102662.</title>
        <authorList>
            <person name="Wang K."/>
        </authorList>
    </citation>
    <scope>NUCLEOTIDE SEQUENCE [LARGE SCALE GENOMIC DNA]</scope>
    <source>
        <strain evidence="1 2">NBRC 102662</strain>
    </source>
</reference>
<accession>A0A2D0MWF3</accession>
<name>A0A2D0MWF3_FLAN2</name>
<dbReference type="EMBL" id="PDUD01000092">
    <property type="protein sequence ID" value="PHN00612.1"/>
    <property type="molecule type" value="Genomic_DNA"/>
</dbReference>
<dbReference type="RefSeq" id="WP_099155973.1">
    <property type="nucleotide sequence ID" value="NZ_PDUD01000092.1"/>
</dbReference>
<proteinExistence type="predicted"/>
<gene>
    <name evidence="1" type="ORF">CRP01_41325</name>
</gene>
<comment type="caution">
    <text evidence="1">The sequence shown here is derived from an EMBL/GenBank/DDBJ whole genome shotgun (WGS) entry which is preliminary data.</text>
</comment>
<evidence type="ECO:0000313" key="1">
    <source>
        <dbReference type="EMBL" id="PHN00612.1"/>
    </source>
</evidence>
<sequence length="184" mass="20768">MHYRVMRPVNGLAPAYEDTAGWRERFRLTGIPQVIDYCSPSGAFLEDLSGLPGSYSSDNFDYIRSQKTFLINNLNYAQMLAARSPGSRIFGLIFDPQAKDLTEDTELLGFDLLDQGGHYSLLEYPEPLEAQFGRSLINQFALISQLTKARAVKQFLRTHFGATDWHAQTCEVWAVFRVQPAPIA</sequence>
<dbReference type="OrthoDB" id="571704at2"/>
<dbReference type="AlphaFoldDB" id="A0A2D0MWF3"/>
<organism evidence="1 2">
    <name type="scientific">Flavilitoribacter nigricans (strain ATCC 23147 / DSM 23189 / NBRC 102662 / NCIMB 1420 / SS-2)</name>
    <name type="common">Lewinella nigricans</name>
    <dbReference type="NCBI Taxonomy" id="1122177"/>
    <lineage>
        <taxon>Bacteria</taxon>
        <taxon>Pseudomonadati</taxon>
        <taxon>Bacteroidota</taxon>
        <taxon>Saprospiria</taxon>
        <taxon>Saprospirales</taxon>
        <taxon>Lewinellaceae</taxon>
        <taxon>Flavilitoribacter</taxon>
    </lineage>
</organism>
<evidence type="ECO:0000313" key="2">
    <source>
        <dbReference type="Proteomes" id="UP000223913"/>
    </source>
</evidence>
<dbReference type="Proteomes" id="UP000223913">
    <property type="component" value="Unassembled WGS sequence"/>
</dbReference>